<sequence>MNFEFLMSCKYEAEFLCNLSVESKVIISVYLFSLEFIMQDGIEDGIEDGLEQCG</sequence>
<keyword evidence="2" id="KW-1185">Reference proteome</keyword>
<evidence type="ECO:0000313" key="1">
    <source>
        <dbReference type="EMBL" id="KAK9098377.1"/>
    </source>
</evidence>
<protein>
    <submittedName>
        <fullName evidence="1">Uncharacterized protein</fullName>
    </submittedName>
</protein>
<organism evidence="1 2">
    <name type="scientific">Stephania yunnanensis</name>
    <dbReference type="NCBI Taxonomy" id="152371"/>
    <lineage>
        <taxon>Eukaryota</taxon>
        <taxon>Viridiplantae</taxon>
        <taxon>Streptophyta</taxon>
        <taxon>Embryophyta</taxon>
        <taxon>Tracheophyta</taxon>
        <taxon>Spermatophyta</taxon>
        <taxon>Magnoliopsida</taxon>
        <taxon>Ranunculales</taxon>
        <taxon>Menispermaceae</taxon>
        <taxon>Menispermoideae</taxon>
        <taxon>Cissampelideae</taxon>
        <taxon>Stephania</taxon>
    </lineage>
</organism>
<proteinExistence type="predicted"/>
<reference evidence="1 2" key="1">
    <citation type="submission" date="2024-01" db="EMBL/GenBank/DDBJ databases">
        <title>Genome assemblies of Stephania.</title>
        <authorList>
            <person name="Yang L."/>
        </authorList>
    </citation>
    <scope>NUCLEOTIDE SEQUENCE [LARGE SCALE GENOMIC DNA]</scope>
    <source>
        <strain evidence="1">YNDBR</strain>
        <tissue evidence="1">Leaf</tissue>
    </source>
</reference>
<dbReference type="AlphaFoldDB" id="A0AAP0EUJ9"/>
<evidence type="ECO:0000313" key="2">
    <source>
        <dbReference type="Proteomes" id="UP001420932"/>
    </source>
</evidence>
<dbReference type="Proteomes" id="UP001420932">
    <property type="component" value="Unassembled WGS sequence"/>
</dbReference>
<name>A0AAP0EUJ9_9MAGN</name>
<comment type="caution">
    <text evidence="1">The sequence shown here is derived from an EMBL/GenBank/DDBJ whole genome shotgun (WGS) entry which is preliminary data.</text>
</comment>
<dbReference type="EMBL" id="JBBNAF010000011">
    <property type="protein sequence ID" value="KAK9098377.1"/>
    <property type="molecule type" value="Genomic_DNA"/>
</dbReference>
<gene>
    <name evidence="1" type="ORF">Syun_025422</name>
</gene>
<accession>A0AAP0EUJ9</accession>